<dbReference type="PANTHER" id="PTHR30532">
    <property type="entry name" value="IRON III DICITRATE-BINDING PERIPLASMIC PROTEIN"/>
    <property type="match status" value="1"/>
</dbReference>
<dbReference type="Gene3D" id="3.40.50.1980">
    <property type="entry name" value="Nitrogenase molybdenum iron protein domain"/>
    <property type="match status" value="2"/>
</dbReference>
<keyword evidence="5 6" id="KW-0732">Signal</keyword>
<dbReference type="SUPFAM" id="SSF53807">
    <property type="entry name" value="Helical backbone' metal receptor"/>
    <property type="match status" value="1"/>
</dbReference>
<keyword evidence="4" id="KW-0410">Iron transport</keyword>
<feature type="domain" description="Fe/B12 periplasmic-binding" evidence="7">
    <location>
        <begin position="57"/>
        <end position="323"/>
    </location>
</feature>
<evidence type="ECO:0000256" key="1">
    <source>
        <dbReference type="ARBA" id="ARBA00004196"/>
    </source>
</evidence>
<evidence type="ECO:0000313" key="9">
    <source>
        <dbReference type="Proteomes" id="UP000064912"/>
    </source>
</evidence>
<dbReference type="PROSITE" id="PS50983">
    <property type="entry name" value="FE_B12_PBP"/>
    <property type="match status" value="1"/>
</dbReference>
<evidence type="ECO:0000256" key="4">
    <source>
        <dbReference type="ARBA" id="ARBA00022496"/>
    </source>
</evidence>
<dbReference type="InterPro" id="IPR051313">
    <property type="entry name" value="Bact_iron-sidero_bind"/>
</dbReference>
<keyword evidence="3" id="KW-0813">Transport</keyword>
<comment type="subcellular location">
    <subcellularLocation>
        <location evidence="1">Cell envelope</location>
    </subcellularLocation>
</comment>
<accession>A0A0D6B5P4</accession>
<dbReference type="AlphaFoldDB" id="A0A0D6B5P4"/>
<evidence type="ECO:0000256" key="3">
    <source>
        <dbReference type="ARBA" id="ARBA00022448"/>
    </source>
</evidence>
<protein>
    <submittedName>
        <fullName evidence="8">ABC transporter periplasmic protein</fullName>
    </submittedName>
</protein>
<keyword evidence="4" id="KW-0408">Iron</keyword>
<feature type="signal peptide" evidence="6">
    <location>
        <begin position="1"/>
        <end position="29"/>
    </location>
</feature>
<gene>
    <name evidence="8" type="ORF">NHU_03334</name>
</gene>
<dbReference type="EMBL" id="AP014800">
    <property type="protein sequence ID" value="BAQ70468.1"/>
    <property type="molecule type" value="Genomic_DNA"/>
</dbReference>
<dbReference type="eggNOG" id="COG4607">
    <property type="taxonomic scope" value="Bacteria"/>
</dbReference>
<dbReference type="InterPro" id="IPR002491">
    <property type="entry name" value="ABC_transptr_periplasmic_BD"/>
</dbReference>
<dbReference type="GO" id="GO:1901678">
    <property type="term" value="P:iron coordination entity transport"/>
    <property type="evidence" value="ECO:0007669"/>
    <property type="project" value="UniProtKB-ARBA"/>
</dbReference>
<dbReference type="KEGG" id="rsu:NHU_03334"/>
<evidence type="ECO:0000313" key="8">
    <source>
        <dbReference type="EMBL" id="BAQ70468.1"/>
    </source>
</evidence>
<evidence type="ECO:0000256" key="6">
    <source>
        <dbReference type="SAM" id="SignalP"/>
    </source>
</evidence>
<comment type="similarity">
    <text evidence="2">Belongs to the bacterial solute-binding protein 8 family.</text>
</comment>
<proteinExistence type="inferred from homology"/>
<evidence type="ECO:0000256" key="5">
    <source>
        <dbReference type="ARBA" id="ARBA00022729"/>
    </source>
</evidence>
<name>A0A0D6B5P4_RHOSU</name>
<dbReference type="InterPro" id="IPR033870">
    <property type="entry name" value="FatB"/>
</dbReference>
<dbReference type="GO" id="GO:0030288">
    <property type="term" value="C:outer membrane-bounded periplasmic space"/>
    <property type="evidence" value="ECO:0007669"/>
    <property type="project" value="TreeGrafter"/>
</dbReference>
<dbReference type="Proteomes" id="UP000064912">
    <property type="component" value="Chromosome"/>
</dbReference>
<dbReference type="CDD" id="cd01140">
    <property type="entry name" value="FatB"/>
    <property type="match status" value="1"/>
</dbReference>
<dbReference type="Pfam" id="PF01497">
    <property type="entry name" value="Peripla_BP_2"/>
    <property type="match status" value="1"/>
</dbReference>
<reference evidence="8 9" key="1">
    <citation type="submission" date="2015-02" db="EMBL/GenBank/DDBJ databases">
        <title>Genome sequene of Rhodovulum sulfidophilum DSM 2351.</title>
        <authorList>
            <person name="Nagao N."/>
        </authorList>
    </citation>
    <scope>NUCLEOTIDE SEQUENCE [LARGE SCALE GENOMIC DNA]</scope>
    <source>
        <strain evidence="8 9">DSM 2351</strain>
    </source>
</reference>
<organism evidence="8 9">
    <name type="scientific">Rhodovulum sulfidophilum</name>
    <name type="common">Rhodobacter sulfidophilus</name>
    <dbReference type="NCBI Taxonomy" id="35806"/>
    <lineage>
        <taxon>Bacteria</taxon>
        <taxon>Pseudomonadati</taxon>
        <taxon>Pseudomonadota</taxon>
        <taxon>Alphaproteobacteria</taxon>
        <taxon>Rhodobacterales</taxon>
        <taxon>Paracoccaceae</taxon>
        <taxon>Rhodovulum</taxon>
    </lineage>
</organism>
<evidence type="ECO:0000259" key="7">
    <source>
        <dbReference type="PROSITE" id="PS50983"/>
    </source>
</evidence>
<feature type="chain" id="PRO_5002301425" evidence="6">
    <location>
        <begin position="30"/>
        <end position="323"/>
    </location>
</feature>
<dbReference type="PANTHER" id="PTHR30532:SF28">
    <property type="entry name" value="PETROBACTIN-BINDING PROTEIN YCLQ"/>
    <property type="match status" value="1"/>
</dbReference>
<sequence length="323" mass="35452">MPIPSLATRLGLPSALAALIFGAAAPAEADTAASAPFASMTLAHDLGETVLEHRPERVAALGMNDLDFLDSLGVPVAGIPKDFVPHFLSAYADDPQIRDLGFIVKPNIEQIYALKPDLVLMSPLQAEHYREISSFAPVLYFDVDYRNSATGHLDAVKDHFLTLGKIFGKEEAAREGVAALDRQVARLRDEIADRPEKALILLYNNGAFRSFGQRSRYGFVFSDLGVTPAGEASETELHGRPVTSEFIEAADPDILFIIDRTAVMEHRPVLTRDQIANPLLESTPAWANDRVIFVDPEAWYVTAAGPTSLSIIIDELREGYRRR</sequence>
<evidence type="ECO:0000256" key="2">
    <source>
        <dbReference type="ARBA" id="ARBA00008814"/>
    </source>
</evidence>
<keyword evidence="4" id="KW-0406">Ion transport</keyword>
<dbReference type="PATRIC" id="fig|35806.4.peg.3422"/>